<dbReference type="RefSeq" id="WP_157590046.1">
    <property type="nucleotide sequence ID" value="NZ_WPIN01000021.1"/>
</dbReference>
<sequence>MNSSASGALSFDALINTANFHAQLDEMERRIRGFSTTSVRETKKIDDSFQNLGRLAAGAFAFAGLSELPQQLFKVRSEVQQLEISFAVLLGSRAKADAFLKQGIEFANKTPYGLDEVAKAQKLMLAYGFSVQSIIPTLTKLGDIAAGTGSNLVELVAAYSQIKTQGTAQQDDLNKLIERGINLTPEFSRLLKINDKDVRQFVADGKIGFNLVEQAITSLVDGTGKLNFGGMMAEQAKSLTGLTSNLAAAWDTMLNQIGKDNEDLLASAITGATGLVESYEQILNPLKVLIATYGAYKSAIVLTSVVQAAANVAGNVQAWLSLATTIRSAKDAQIAFNLATSASPWVIAATAIIAVTTALIVYKKELTATQQAELDLQESRENANSQADAERAKIEQLKTTITNEKLSRDARNKALKDLIALSPEHLSALTLDSVKTQAGTKSINDYVEALKRKYEQQELDRKFTESFRRESEAKAGKNEISFFDKASLLLAQAGSDGSFDSSKAIAEQNKKLNADKIKQEQDYREQLKLEQKANDETANSTVKAETTKQKVRAVTLKQLDEAISAQREQLSLDNTDAKNSQIQRQIDALEAQRRRLTGELTPEEKKAQKEADKTGPFGSLSYYEAVSKHFEELISKTPKTDTTTLNQLNAKKLAADAQVEEIRKKLAIKSFDEEIADKKAKYELYTKWIEAYGQQAADSQFADLKASGQSYLDFLNTQIANLENERDNAGLTSSQTTNLASLLEQRDTIKQKKSPIDVFNESLQKAQVESKSLADYLVKLNEIQDKLSGKTPTTGEDFAINKRAAEEKVQTEQQLKDQVNQFLQSSASSGEQELAIRRKYNDLRLGLDKEYNGQRTEAYEVALADINTKEQREFEEFKQRKFEESEAYRNTTKVIVEEGRKQQRVEIEKQKNLVASALGEFGANSEQYKTAQKKLNELQKTFSAGTANIVSQYTSAISQLGQTLSQLGGEAGAAGSMLVVLASSVDLIAQASKKGATATERIAVGVQGLIGLIDGIATANQQRKQAETEYYQSVIAQQEQYNILLNEQLGLQAKNRENVFTTDYVGEIQDNYKKLTDAEEKYQASLKKLAEGRAKVGLIDSLDRNAAAKSTLTGAAIGTAILPGVGTVVGAVAGFVAGIFGSASKKEEEFADLLRVYPDLIKKGTNGVDELNSALAESLISTNSVDEATKQLLQTTLDWQKQIDEAKQAIHEVISTLAGSLGDDLRNSLVSAFEDGTNSAQAFGDSVSKILDNLLSQLIFNQVFSKQFDQLQKELEESVGPNGDNNWVDDFGRFFGKADDLTKLFNQGLADAQDAAKQYGLDIFKPSGSGASSATAATNAVKSIQEDTASLLVGQANAMRIQQANTNQLINQQLLVLGNIDRNTARIEKTNDLLEKIDGTISGLNDGLRAKGIL</sequence>
<comment type="caution">
    <text evidence="3">The sequence shown here is derived from an EMBL/GenBank/DDBJ whole genome shotgun (WGS) entry which is preliminary data.</text>
</comment>
<keyword evidence="4" id="KW-1185">Reference proteome</keyword>
<evidence type="ECO:0000313" key="4">
    <source>
        <dbReference type="Proteomes" id="UP000436006"/>
    </source>
</evidence>
<reference evidence="3 4" key="1">
    <citation type="submission" date="2019-12" db="EMBL/GenBank/DDBJ databases">
        <title>Spirosoma sp. HMF4905 genome sequencing and assembly.</title>
        <authorList>
            <person name="Kang H."/>
            <person name="Cha I."/>
            <person name="Kim H."/>
            <person name="Joh K."/>
        </authorList>
    </citation>
    <scope>NUCLEOTIDE SEQUENCE [LARGE SCALE GENOMIC DNA]</scope>
    <source>
        <strain evidence="3 4">HMF4905</strain>
    </source>
</reference>
<dbReference type="Proteomes" id="UP000436006">
    <property type="component" value="Unassembled WGS sequence"/>
</dbReference>
<feature type="domain" description="Tape measure protein N-terminal" evidence="2">
    <location>
        <begin position="71"/>
        <end position="258"/>
    </location>
</feature>
<evidence type="ECO:0000256" key="1">
    <source>
        <dbReference type="SAM" id="Coils"/>
    </source>
</evidence>
<protein>
    <recommendedName>
        <fullName evidence="2">Tape measure protein N-terminal domain-containing protein</fullName>
    </recommendedName>
</protein>
<dbReference type="EMBL" id="WPIN01000021">
    <property type="protein sequence ID" value="MVM35239.1"/>
    <property type="molecule type" value="Genomic_DNA"/>
</dbReference>
<evidence type="ECO:0000313" key="3">
    <source>
        <dbReference type="EMBL" id="MVM35239.1"/>
    </source>
</evidence>
<gene>
    <name evidence="3" type="ORF">GO755_34780</name>
</gene>
<keyword evidence="1" id="KW-0175">Coiled coil</keyword>
<organism evidence="3 4">
    <name type="scientific">Spirosoma arboris</name>
    <dbReference type="NCBI Taxonomy" id="2682092"/>
    <lineage>
        <taxon>Bacteria</taxon>
        <taxon>Pseudomonadati</taxon>
        <taxon>Bacteroidota</taxon>
        <taxon>Cytophagia</taxon>
        <taxon>Cytophagales</taxon>
        <taxon>Cytophagaceae</taxon>
        <taxon>Spirosoma</taxon>
    </lineage>
</organism>
<evidence type="ECO:0000259" key="2">
    <source>
        <dbReference type="Pfam" id="PF20155"/>
    </source>
</evidence>
<feature type="coiled-coil region" evidence="1">
    <location>
        <begin position="572"/>
        <end position="599"/>
    </location>
</feature>
<name>A0A7K1SN65_9BACT</name>
<dbReference type="Pfam" id="PF20155">
    <property type="entry name" value="TMP_3"/>
    <property type="match status" value="1"/>
</dbReference>
<proteinExistence type="predicted"/>
<accession>A0A7K1SN65</accession>
<dbReference type="InterPro" id="IPR013491">
    <property type="entry name" value="Tape_meas_N"/>
</dbReference>